<dbReference type="Proteomes" id="UP000018888">
    <property type="component" value="Unassembled WGS sequence"/>
</dbReference>
<keyword evidence="2" id="KW-1185">Reference proteome</keyword>
<evidence type="ECO:0000313" key="2">
    <source>
        <dbReference type="Proteomes" id="UP000018888"/>
    </source>
</evidence>
<dbReference type="AlphaFoldDB" id="A0A2P4NZR0"/>
<name>A0A2P4NZR0_RHIID</name>
<evidence type="ECO:0000313" key="1">
    <source>
        <dbReference type="EMBL" id="POG58631.1"/>
    </source>
</evidence>
<comment type="caution">
    <text evidence="1">The sequence shown here is derived from an EMBL/GenBank/DDBJ whole genome shotgun (WGS) entry which is preliminary data.</text>
</comment>
<reference evidence="1 2" key="2">
    <citation type="journal article" date="2018" name="New Phytol.">
        <title>High intraspecific genome diversity in the model arbuscular mycorrhizal symbiont Rhizophagus irregularis.</title>
        <authorList>
            <person name="Chen E.C.H."/>
            <person name="Morin E."/>
            <person name="Beaudet D."/>
            <person name="Noel J."/>
            <person name="Yildirir G."/>
            <person name="Ndikumana S."/>
            <person name="Charron P."/>
            <person name="St-Onge C."/>
            <person name="Giorgi J."/>
            <person name="Kruger M."/>
            <person name="Marton T."/>
            <person name="Ropars J."/>
            <person name="Grigoriev I.V."/>
            <person name="Hainaut M."/>
            <person name="Henrissat B."/>
            <person name="Roux C."/>
            <person name="Martin F."/>
            <person name="Corradi N."/>
        </authorList>
    </citation>
    <scope>NUCLEOTIDE SEQUENCE [LARGE SCALE GENOMIC DNA]</scope>
    <source>
        <strain evidence="1 2">DAOM 197198</strain>
    </source>
</reference>
<sequence length="61" mass="7267">MDEIKLSDDVIEQIKDFNYQHLTEKQKSLIDKLITDKELKERYKENGLCKSCKQPNTGFIY</sequence>
<dbReference type="EMBL" id="AUPC02000511">
    <property type="protein sequence ID" value="POG58631.1"/>
    <property type="molecule type" value="Genomic_DNA"/>
</dbReference>
<feature type="non-terminal residue" evidence="1">
    <location>
        <position position="61"/>
    </location>
</feature>
<organism evidence="1 2">
    <name type="scientific">Rhizophagus irregularis (strain DAOM 181602 / DAOM 197198 / MUCL 43194)</name>
    <name type="common">Arbuscular mycorrhizal fungus</name>
    <name type="synonym">Glomus intraradices</name>
    <dbReference type="NCBI Taxonomy" id="747089"/>
    <lineage>
        <taxon>Eukaryota</taxon>
        <taxon>Fungi</taxon>
        <taxon>Fungi incertae sedis</taxon>
        <taxon>Mucoromycota</taxon>
        <taxon>Glomeromycotina</taxon>
        <taxon>Glomeromycetes</taxon>
        <taxon>Glomerales</taxon>
        <taxon>Glomeraceae</taxon>
        <taxon>Rhizophagus</taxon>
    </lineage>
</organism>
<accession>A0A2P4NZR0</accession>
<reference evidence="1 2" key="1">
    <citation type="journal article" date="2013" name="Proc. Natl. Acad. Sci. U.S.A.">
        <title>Genome of an arbuscular mycorrhizal fungus provides insight into the oldest plant symbiosis.</title>
        <authorList>
            <person name="Tisserant E."/>
            <person name="Malbreil M."/>
            <person name="Kuo A."/>
            <person name="Kohler A."/>
            <person name="Symeonidi A."/>
            <person name="Balestrini R."/>
            <person name="Charron P."/>
            <person name="Duensing N."/>
            <person name="Frei Dit Frey N."/>
            <person name="Gianinazzi-Pearson V."/>
            <person name="Gilbert L.B."/>
            <person name="Handa Y."/>
            <person name="Herr J.R."/>
            <person name="Hijri M."/>
            <person name="Koul R."/>
            <person name="Kawaguchi M."/>
            <person name="Krajinski F."/>
            <person name="Lammers P.J."/>
            <person name="Masclaux F.G."/>
            <person name="Murat C."/>
            <person name="Morin E."/>
            <person name="Ndikumana S."/>
            <person name="Pagni M."/>
            <person name="Petitpierre D."/>
            <person name="Requena N."/>
            <person name="Rosikiewicz P."/>
            <person name="Riley R."/>
            <person name="Saito K."/>
            <person name="San Clemente H."/>
            <person name="Shapiro H."/>
            <person name="van Tuinen D."/>
            <person name="Becard G."/>
            <person name="Bonfante P."/>
            <person name="Paszkowski U."/>
            <person name="Shachar-Hill Y.Y."/>
            <person name="Tuskan G.A."/>
            <person name="Young P.W."/>
            <person name="Sanders I.R."/>
            <person name="Henrissat B."/>
            <person name="Rensing S.A."/>
            <person name="Grigoriev I.V."/>
            <person name="Corradi N."/>
            <person name="Roux C."/>
            <person name="Martin F."/>
        </authorList>
    </citation>
    <scope>NUCLEOTIDE SEQUENCE [LARGE SCALE GENOMIC DNA]</scope>
    <source>
        <strain evidence="1 2">DAOM 197198</strain>
    </source>
</reference>
<gene>
    <name evidence="1" type="ORF">GLOIN_2v1729069</name>
</gene>
<proteinExistence type="predicted"/>
<protein>
    <submittedName>
        <fullName evidence="1">Uncharacterized protein</fullName>
    </submittedName>
</protein>